<dbReference type="AlphaFoldDB" id="A0A0D2F6N7"/>
<dbReference type="RefSeq" id="XP_013316213.1">
    <property type="nucleotide sequence ID" value="XM_013460759.1"/>
</dbReference>
<feature type="region of interest" description="Disordered" evidence="1">
    <location>
        <begin position="217"/>
        <end position="246"/>
    </location>
</feature>
<keyword evidence="3" id="KW-1185">Reference proteome</keyword>
<reference evidence="2 3" key="1">
    <citation type="submission" date="2015-01" db="EMBL/GenBank/DDBJ databases">
        <title>The Genome Sequence of Exophiala xenobiotica CBS118157.</title>
        <authorList>
            <consortium name="The Broad Institute Genomics Platform"/>
            <person name="Cuomo C."/>
            <person name="de Hoog S."/>
            <person name="Gorbushina A."/>
            <person name="Stielow B."/>
            <person name="Teixiera M."/>
            <person name="Abouelleil A."/>
            <person name="Chapman S.B."/>
            <person name="Priest M."/>
            <person name="Young S.K."/>
            <person name="Wortman J."/>
            <person name="Nusbaum C."/>
            <person name="Birren B."/>
        </authorList>
    </citation>
    <scope>NUCLEOTIDE SEQUENCE [LARGE SCALE GENOMIC DNA]</scope>
    <source>
        <strain evidence="2 3">CBS 118157</strain>
    </source>
</reference>
<proteinExistence type="predicted"/>
<accession>A0A0D2F6N7</accession>
<evidence type="ECO:0000313" key="2">
    <source>
        <dbReference type="EMBL" id="KIW55629.1"/>
    </source>
</evidence>
<gene>
    <name evidence="2" type="ORF">PV05_04360</name>
</gene>
<dbReference type="OrthoDB" id="10541462at2759"/>
<evidence type="ECO:0000256" key="1">
    <source>
        <dbReference type="SAM" id="MobiDB-lite"/>
    </source>
</evidence>
<dbReference type="EMBL" id="KN847319">
    <property type="protein sequence ID" value="KIW55629.1"/>
    <property type="molecule type" value="Genomic_DNA"/>
</dbReference>
<dbReference type="Proteomes" id="UP000054342">
    <property type="component" value="Unassembled WGS sequence"/>
</dbReference>
<evidence type="ECO:0000313" key="3">
    <source>
        <dbReference type="Proteomes" id="UP000054342"/>
    </source>
</evidence>
<sequence length="267" mass="29764">MAPDSLPNDLKPLLYDMVLAVENQGINSDITQSALDNLKEYVSNTLSKREHEGLCSEAIKRLYEKKVPGVYARMLENLQRARIFLQQLANQAMNQIGNWGDVETKELKRRLFEEMGENMEVIDNLRKRMKLIPLEEPNLLGKQPEQDVESPFEMTPILDNSILEASSPDVNVLEAIIAEAGISEDGTHVPSLDDDVLALMLWKPESDEAKSQATAVQPGNGMSASVVNGRSRRCPTSPHANERTGTSLIWPLVSAPQRRQRSGSNFV</sequence>
<dbReference type="HOGENOM" id="CLU_1042194_0_0_1"/>
<organism evidence="2 3">
    <name type="scientific">Exophiala xenobiotica</name>
    <dbReference type="NCBI Taxonomy" id="348802"/>
    <lineage>
        <taxon>Eukaryota</taxon>
        <taxon>Fungi</taxon>
        <taxon>Dikarya</taxon>
        <taxon>Ascomycota</taxon>
        <taxon>Pezizomycotina</taxon>
        <taxon>Eurotiomycetes</taxon>
        <taxon>Chaetothyriomycetidae</taxon>
        <taxon>Chaetothyriales</taxon>
        <taxon>Herpotrichiellaceae</taxon>
        <taxon>Exophiala</taxon>
    </lineage>
</organism>
<name>A0A0D2F6N7_9EURO</name>
<dbReference type="GeneID" id="25326268"/>
<feature type="compositionally biased region" description="Polar residues" evidence="1">
    <location>
        <begin position="217"/>
        <end position="228"/>
    </location>
</feature>
<protein>
    <submittedName>
        <fullName evidence="2">Uncharacterized protein</fullName>
    </submittedName>
</protein>